<keyword evidence="2" id="KW-1185">Reference proteome</keyword>
<dbReference type="RefSeq" id="WP_128495700.1">
    <property type="nucleotide sequence ID" value="NZ_RZNB01000005.1"/>
</dbReference>
<accession>A0A444PQU6</accession>
<comment type="caution">
    <text evidence="1">The sequence shown here is derived from an EMBL/GenBank/DDBJ whole genome shotgun (WGS) entry which is preliminary data.</text>
</comment>
<proteinExistence type="predicted"/>
<evidence type="ECO:0000313" key="2">
    <source>
        <dbReference type="Proteomes" id="UP000288547"/>
    </source>
</evidence>
<dbReference type="AlphaFoldDB" id="A0A444PQU6"/>
<dbReference type="OrthoDB" id="5288100at2"/>
<sequence>MGPFVDAYDWVAANPRSRMVVSLLDDMDAKKRDEHRARAFALLDGEADGRLVKTRARRTHPAQPAPPDIPNNG</sequence>
<protein>
    <submittedName>
        <fullName evidence="1">Uncharacterized protein</fullName>
    </submittedName>
</protein>
<gene>
    <name evidence="1" type="ORF">ELQ90_12930</name>
</gene>
<name>A0A444PQU6_9MICO</name>
<dbReference type="EMBL" id="RZNB01000005">
    <property type="protein sequence ID" value="RWZ49653.1"/>
    <property type="molecule type" value="Genomic_DNA"/>
</dbReference>
<reference evidence="1 2" key="1">
    <citation type="submission" date="2018-12" db="EMBL/GenBank/DDBJ databases">
        <authorList>
            <person name="Li F."/>
        </authorList>
    </citation>
    <scope>NUCLEOTIDE SEQUENCE [LARGE SCALE GENOMIC DNA]</scope>
    <source>
        <strain evidence="1 2">11W25H-1</strain>
    </source>
</reference>
<evidence type="ECO:0000313" key="1">
    <source>
        <dbReference type="EMBL" id="RWZ49653.1"/>
    </source>
</evidence>
<dbReference type="Gene3D" id="1.10.10.1710">
    <property type="entry name" value="Deoxyribodipyrimidine photolyase-related"/>
    <property type="match status" value="1"/>
</dbReference>
<organism evidence="1 2">
    <name type="scientific">Labedella phragmitis</name>
    <dbReference type="NCBI Taxonomy" id="2498849"/>
    <lineage>
        <taxon>Bacteria</taxon>
        <taxon>Bacillati</taxon>
        <taxon>Actinomycetota</taxon>
        <taxon>Actinomycetes</taxon>
        <taxon>Micrococcales</taxon>
        <taxon>Microbacteriaceae</taxon>
        <taxon>Labedella</taxon>
    </lineage>
</organism>
<dbReference type="Proteomes" id="UP000288547">
    <property type="component" value="Unassembled WGS sequence"/>
</dbReference>